<name>A0A315UWF6_GAMAF</name>
<evidence type="ECO:0000256" key="1">
    <source>
        <dbReference type="ARBA" id="ARBA00008390"/>
    </source>
</evidence>
<comment type="similarity">
    <text evidence="1">Belongs to the calycin superfamily. Fatty-acid binding protein (FABP) family.</text>
</comment>
<gene>
    <name evidence="3" type="ORF">CCH79_00008668</name>
</gene>
<dbReference type="InterPro" id="IPR012674">
    <property type="entry name" value="Calycin"/>
</dbReference>
<evidence type="ECO:0000313" key="3">
    <source>
        <dbReference type="EMBL" id="PWA15099.1"/>
    </source>
</evidence>
<dbReference type="PANTHER" id="PTHR11955">
    <property type="entry name" value="FATTY ACID BINDING PROTEIN"/>
    <property type="match status" value="1"/>
</dbReference>
<dbReference type="GO" id="GO:0008289">
    <property type="term" value="F:lipid binding"/>
    <property type="evidence" value="ECO:0007669"/>
    <property type="project" value="InterPro"/>
</dbReference>
<dbReference type="InterPro" id="IPR031259">
    <property type="entry name" value="ILBP"/>
</dbReference>
<sequence>MLLLEDTELSCVAELRHEEGRETSFSPLTWSGFLEIEEDMSKRCRVKRQRGTSRVLRVDGFWRIPRIRCNLSMATLCWKLRLLPAPSVVCVSLFLYSLPVYLRTNSASTDKLNCRRTCAKGYGRCDWTRSKRALIGWKPQPIGPIPSFGRWYRLTTVSRTCQKILHARIQIFHHAARRGGCSWALEGLGGGGEGGGVPPHHRSLHWLGQHQIRPSRGANEWRRRCKRRRRLFKNGRTERSAHNQTAAPICTEMENKVTNFSGKWKMKSSENFEELLKALGDNKQQPKICESVGVNVFLRKIAVAAASSPAVEITQQGETLSIKTSTSVRTTNVTFTVGQSFNEATVDGRPCTSFPKWETDRKISCEQTLPKGDGLKTAWTRELTNDGELILTMTAGDVVCTR</sequence>
<dbReference type="AlphaFoldDB" id="A0A315UWF6"/>
<keyword evidence="4" id="KW-1185">Reference proteome</keyword>
<evidence type="ECO:0000313" key="4">
    <source>
        <dbReference type="Proteomes" id="UP000250572"/>
    </source>
</evidence>
<reference evidence="3 4" key="1">
    <citation type="journal article" date="2018" name="G3 (Bethesda)">
        <title>A High-Quality Reference Genome for the Invasive Mosquitofish Gambusia affinis Using a Chicago Library.</title>
        <authorList>
            <person name="Hoffberg S.L."/>
            <person name="Troendle N.J."/>
            <person name="Glenn T.C."/>
            <person name="Mahmud O."/>
            <person name="Louha S."/>
            <person name="Chalopin D."/>
            <person name="Bennetzen J.L."/>
            <person name="Mauricio R."/>
        </authorList>
    </citation>
    <scope>NUCLEOTIDE SEQUENCE [LARGE SCALE GENOMIC DNA]</scope>
    <source>
        <strain evidence="3">NE01/NJP1002.9</strain>
        <tissue evidence="3">Muscle</tissue>
    </source>
</reference>
<proteinExistence type="inferred from homology"/>
<feature type="domain" description="Cytosolic fatty-acid binding proteins" evidence="2">
    <location>
        <begin position="262"/>
        <end position="279"/>
    </location>
</feature>
<dbReference type="PROSITE" id="PS00214">
    <property type="entry name" value="FABP"/>
    <property type="match status" value="1"/>
</dbReference>
<dbReference type="STRING" id="33528.ENSGAFP00000006220"/>
<dbReference type="InterPro" id="IPR000566">
    <property type="entry name" value="Lipocln_cytosolic_FA-bd_dom"/>
</dbReference>
<organism evidence="3 4">
    <name type="scientific">Gambusia affinis</name>
    <name type="common">Western mosquitofish</name>
    <name type="synonym">Heterandria affinis</name>
    <dbReference type="NCBI Taxonomy" id="33528"/>
    <lineage>
        <taxon>Eukaryota</taxon>
        <taxon>Metazoa</taxon>
        <taxon>Chordata</taxon>
        <taxon>Craniata</taxon>
        <taxon>Vertebrata</taxon>
        <taxon>Euteleostomi</taxon>
        <taxon>Actinopterygii</taxon>
        <taxon>Neopterygii</taxon>
        <taxon>Teleostei</taxon>
        <taxon>Neoteleostei</taxon>
        <taxon>Acanthomorphata</taxon>
        <taxon>Ovalentaria</taxon>
        <taxon>Atherinomorphae</taxon>
        <taxon>Cyprinodontiformes</taxon>
        <taxon>Poeciliidae</taxon>
        <taxon>Poeciliinae</taxon>
        <taxon>Gambusia</taxon>
    </lineage>
</organism>
<protein>
    <recommendedName>
        <fullName evidence="2">Cytosolic fatty-acid binding proteins domain-containing protein</fullName>
    </recommendedName>
</protein>
<dbReference type="EMBL" id="NHOQ01002733">
    <property type="protein sequence ID" value="PWA15099.1"/>
    <property type="molecule type" value="Genomic_DNA"/>
</dbReference>
<evidence type="ECO:0000259" key="2">
    <source>
        <dbReference type="PROSITE" id="PS00214"/>
    </source>
</evidence>
<dbReference type="InterPro" id="IPR000463">
    <property type="entry name" value="Fatty_acid-bd"/>
</dbReference>
<dbReference type="SUPFAM" id="SSF50814">
    <property type="entry name" value="Lipocalins"/>
    <property type="match status" value="1"/>
</dbReference>
<comment type="caution">
    <text evidence="3">The sequence shown here is derived from an EMBL/GenBank/DDBJ whole genome shotgun (WGS) entry which is preliminary data.</text>
</comment>
<dbReference type="Gene3D" id="2.40.128.20">
    <property type="match status" value="1"/>
</dbReference>
<feature type="non-terminal residue" evidence="3">
    <location>
        <position position="402"/>
    </location>
</feature>
<dbReference type="Proteomes" id="UP000250572">
    <property type="component" value="Unassembled WGS sequence"/>
</dbReference>
<dbReference type="Pfam" id="PF00061">
    <property type="entry name" value="Lipocalin"/>
    <property type="match status" value="1"/>
</dbReference>
<accession>A0A315UWF6</accession>